<proteinExistence type="predicted"/>
<evidence type="ECO:0000256" key="1">
    <source>
        <dbReference type="SAM" id="MobiDB-lite"/>
    </source>
</evidence>
<dbReference type="InterPro" id="IPR036425">
    <property type="entry name" value="MoaB/Mog-like_dom_sf"/>
</dbReference>
<dbReference type="Gene3D" id="3.40.980.10">
    <property type="entry name" value="MoaB/Mog-like domain"/>
    <property type="match status" value="1"/>
</dbReference>
<evidence type="ECO:0000259" key="2">
    <source>
        <dbReference type="SMART" id="SM00852"/>
    </source>
</evidence>
<dbReference type="PANTHER" id="PTHR43232">
    <property type="entry name" value="MOLYBDENUM COFACTOR BIOSYNTHESIS PROTEIN B"/>
    <property type="match status" value="1"/>
</dbReference>
<dbReference type="SUPFAM" id="SSF53218">
    <property type="entry name" value="Molybdenum cofactor biosynthesis proteins"/>
    <property type="match status" value="1"/>
</dbReference>
<accession>A0A4D6HJ44</accession>
<feature type="compositionally biased region" description="Acidic residues" evidence="1">
    <location>
        <begin position="197"/>
        <end position="237"/>
    </location>
</feature>
<organism evidence="3 4">
    <name type="scientific">Natronorubrum bangense</name>
    <dbReference type="NCBI Taxonomy" id="61858"/>
    <lineage>
        <taxon>Archaea</taxon>
        <taxon>Methanobacteriati</taxon>
        <taxon>Methanobacteriota</taxon>
        <taxon>Stenosarchaea group</taxon>
        <taxon>Halobacteria</taxon>
        <taxon>Halobacteriales</taxon>
        <taxon>Natrialbaceae</taxon>
        <taxon>Natronorubrum</taxon>
    </lineage>
</organism>
<dbReference type="SMART" id="SM00852">
    <property type="entry name" value="MoCF_biosynth"/>
    <property type="match status" value="1"/>
</dbReference>
<evidence type="ECO:0000313" key="3">
    <source>
        <dbReference type="EMBL" id="QCC53631.1"/>
    </source>
</evidence>
<dbReference type="PANTHER" id="PTHR43232:SF2">
    <property type="entry name" value="MOLYBDENUM COFACTOR BIOSYNTHESIS PROTEIN B"/>
    <property type="match status" value="1"/>
</dbReference>
<name>A0A4D6HJ44_9EURY</name>
<dbReference type="Proteomes" id="UP000296822">
    <property type="component" value="Chromosome"/>
</dbReference>
<protein>
    <submittedName>
        <fullName evidence="3">MogA/MoaB family molybdenum cofactor biosynthesis protein</fullName>
    </submittedName>
</protein>
<dbReference type="RefSeq" id="WP_006066527.1">
    <property type="nucleotide sequence ID" value="NZ_CP031305.1"/>
</dbReference>
<feature type="domain" description="MoaB/Mog" evidence="2">
    <location>
        <begin position="45"/>
        <end position="188"/>
    </location>
</feature>
<dbReference type="InterPro" id="IPR012245">
    <property type="entry name" value="MoaB"/>
</dbReference>
<dbReference type="KEGG" id="nbg:DV706_03505"/>
<sequence>MNEREMNADDAATPSNDEPPAQTNHDDTSEADVDADGDSRSLGVGVITIATDRAIGNDIAGETIMKLLKKDDHEIVIREHVETDHDQVQSTASRLLDRDDVDMIVTGGATSIEPEDVTIEAVEPLLEKELTAFSELFTTLLYDEIGTRVIGARTIAGVADGIPVFCLPGNEPAVRLGLEGIILPEIHQLLALTRATDDEDEPSSDDEDADLEAEAADGDEAGVSADEAENGEEADRDDSEHGGR</sequence>
<dbReference type="InterPro" id="IPR001453">
    <property type="entry name" value="MoaB/Mog_dom"/>
</dbReference>
<dbReference type="EMBL" id="CP031305">
    <property type="protein sequence ID" value="QCC53631.1"/>
    <property type="molecule type" value="Genomic_DNA"/>
</dbReference>
<feature type="region of interest" description="Disordered" evidence="1">
    <location>
        <begin position="1"/>
        <end position="40"/>
    </location>
</feature>
<reference evidence="3 4" key="1">
    <citation type="journal article" date="2019" name="Nat. Commun.">
        <title>A new type of DNA phosphorothioation-based antiviral system in archaea.</title>
        <authorList>
            <person name="Xiong L."/>
            <person name="Liu S."/>
            <person name="Chen S."/>
            <person name="Xiao Y."/>
            <person name="Zhu B."/>
            <person name="Gao Y."/>
            <person name="Zhang Y."/>
            <person name="Chen B."/>
            <person name="Luo J."/>
            <person name="Deng Z."/>
            <person name="Chen X."/>
            <person name="Wang L."/>
            <person name="Chen S."/>
        </authorList>
    </citation>
    <scope>NUCLEOTIDE SEQUENCE [LARGE SCALE GENOMIC DNA]</scope>
    <source>
        <strain evidence="3 4">JCM 10635</strain>
    </source>
</reference>
<dbReference type="GO" id="GO:0005829">
    <property type="term" value="C:cytosol"/>
    <property type="evidence" value="ECO:0007669"/>
    <property type="project" value="TreeGrafter"/>
</dbReference>
<dbReference type="AlphaFoldDB" id="A0A4D6HJ44"/>
<gene>
    <name evidence="3" type="ORF">DV706_03505</name>
</gene>
<dbReference type="GO" id="GO:0006777">
    <property type="term" value="P:Mo-molybdopterin cofactor biosynthetic process"/>
    <property type="evidence" value="ECO:0007669"/>
    <property type="project" value="InterPro"/>
</dbReference>
<evidence type="ECO:0000313" key="4">
    <source>
        <dbReference type="Proteomes" id="UP000296822"/>
    </source>
</evidence>
<dbReference type="Pfam" id="PF00994">
    <property type="entry name" value="MoCF_biosynth"/>
    <property type="match status" value="1"/>
</dbReference>
<feature type="region of interest" description="Disordered" evidence="1">
    <location>
        <begin position="195"/>
        <end position="244"/>
    </location>
</feature>
<dbReference type="GeneID" id="39850299"/>